<dbReference type="EMBL" id="GU459069">
    <property type="protein sequence ID" value="ADQ53265.1"/>
    <property type="molecule type" value="Genomic_DNA"/>
</dbReference>
<dbReference type="Proteomes" id="UP000008727">
    <property type="component" value="Segment"/>
</dbReference>
<sequence length="86" mass="10063">MHQNGARIIGIKMKIVDTMPQNGSFVMIWGDPDNLFSESFKYIDEVLHNWCIIGEDDDGNVYESWIEDYWELSSIMKDVDTKFIVK</sequence>
<dbReference type="RefSeq" id="YP_004301094.1">
    <property type="nucleotide sequence ID" value="NC_015251.1"/>
</dbReference>
<keyword evidence="2" id="KW-1185">Reference proteome</keyword>
<dbReference type="KEGG" id="vg:10323534"/>
<name>E5DS91_9CAUD</name>
<reference evidence="1 2" key="1">
    <citation type="journal article" date="2010" name="Virol. J.">
        <title>Genomes of the T4-related bacteriophages as windows on microbial genome evolution.</title>
        <authorList>
            <person name="Petrov V.M."/>
            <person name="Ratnayaka S."/>
            <person name="Nolan J.M."/>
            <person name="Miller E.S."/>
            <person name="Karam J.D."/>
        </authorList>
    </citation>
    <scope>NUCLEOTIDE SEQUENCE [LARGE SCALE GENOMIC DNA]</scope>
</reference>
<proteinExistence type="predicted"/>
<evidence type="ECO:0000313" key="1">
    <source>
        <dbReference type="EMBL" id="ADQ53265.1"/>
    </source>
</evidence>
<organism evidence="1 2">
    <name type="scientific">Aeromonas phage 65</name>
    <dbReference type="NCBI Taxonomy" id="2919549"/>
    <lineage>
        <taxon>Viruses</taxon>
        <taxon>Duplodnaviria</taxon>
        <taxon>Heunggongvirae</taxon>
        <taxon>Uroviricota</taxon>
        <taxon>Caudoviricetes</taxon>
        <taxon>Pantevenvirales</taxon>
        <taxon>Straboviridae</taxon>
        <taxon>Emmerichvirinae</taxon>
        <taxon>Ishigurovirus</taxon>
        <taxon>Ishigurovirus osborne</taxon>
    </lineage>
</organism>
<evidence type="ECO:0000313" key="2">
    <source>
        <dbReference type="Proteomes" id="UP000008727"/>
    </source>
</evidence>
<protein>
    <submittedName>
        <fullName evidence="1">Uncharacterized protein</fullName>
    </submittedName>
</protein>
<gene>
    <name evidence="1" type="ORF">65p257</name>
</gene>
<accession>E5DS91</accession>